<evidence type="ECO:0000256" key="5">
    <source>
        <dbReference type="ARBA" id="ARBA00022448"/>
    </source>
</evidence>
<dbReference type="Pfam" id="PF12110">
    <property type="entry name" value="Nup96"/>
    <property type="match status" value="1"/>
</dbReference>
<dbReference type="Pfam" id="PF04096">
    <property type="entry name" value="Nucleoporin2"/>
    <property type="match status" value="1"/>
</dbReference>
<dbReference type="GO" id="GO:0031965">
    <property type="term" value="C:nuclear membrane"/>
    <property type="evidence" value="ECO:0007669"/>
    <property type="project" value="UniProtKB-SubCell"/>
</dbReference>
<reference evidence="14 15" key="1">
    <citation type="submission" date="2014-12" db="EMBL/GenBank/DDBJ databases">
        <authorList>
            <person name="Neuveglise Cecile"/>
        </authorList>
    </citation>
    <scope>NUCLEOTIDE SEQUENCE [LARGE SCALE GENOMIC DNA]</scope>
    <source>
        <strain evidence="14 15">CBS 12615</strain>
    </source>
</reference>
<dbReference type="EMBL" id="LN736372">
    <property type="protein sequence ID" value="CEP64768.1"/>
    <property type="molecule type" value="Genomic_DNA"/>
</dbReference>
<organism evidence="14 15">
    <name type="scientific">Lachancea lanzarotensis</name>
    <dbReference type="NCBI Taxonomy" id="1245769"/>
    <lineage>
        <taxon>Eukaryota</taxon>
        <taxon>Fungi</taxon>
        <taxon>Dikarya</taxon>
        <taxon>Ascomycota</taxon>
        <taxon>Saccharomycotina</taxon>
        <taxon>Saccharomycetes</taxon>
        <taxon>Saccharomycetales</taxon>
        <taxon>Saccharomycetaceae</taxon>
        <taxon>Lachancea</taxon>
    </lineage>
</organism>
<dbReference type="GO" id="GO:0044613">
    <property type="term" value="C:nuclear pore central transport channel"/>
    <property type="evidence" value="ECO:0007669"/>
    <property type="project" value="UniProtKB-ARBA"/>
</dbReference>
<evidence type="ECO:0000259" key="13">
    <source>
        <dbReference type="PROSITE" id="PS51434"/>
    </source>
</evidence>
<dbReference type="Gene3D" id="3.30.1610.10">
    <property type="entry name" value="Peptidase S59, nucleoporin"/>
    <property type="match status" value="1"/>
</dbReference>
<proteinExistence type="inferred from homology"/>
<keyword evidence="10" id="KW-0906">Nuclear pore complex</keyword>
<dbReference type="InterPro" id="IPR007230">
    <property type="entry name" value="Nup98_auto-Pept-S59_dom"/>
</dbReference>
<evidence type="ECO:0000256" key="12">
    <source>
        <dbReference type="SAM" id="MobiDB-lite"/>
    </source>
</evidence>
<dbReference type="InterPro" id="IPR021967">
    <property type="entry name" value="Nup98_C"/>
</dbReference>
<keyword evidence="5" id="KW-0813">Transport</keyword>
<dbReference type="PANTHER" id="PTHR23198:SF6">
    <property type="entry name" value="NUCLEAR PORE COMPLEX PROTEIN NUP98-NUP96"/>
    <property type="match status" value="1"/>
</dbReference>
<dbReference type="OrthoDB" id="3797628at2759"/>
<dbReference type="Proteomes" id="UP000054304">
    <property type="component" value="Unassembled WGS sequence"/>
</dbReference>
<evidence type="ECO:0000256" key="3">
    <source>
        <dbReference type="ARBA" id="ARBA00004620"/>
    </source>
</evidence>
<evidence type="ECO:0000313" key="14">
    <source>
        <dbReference type="EMBL" id="CEP64768.1"/>
    </source>
</evidence>
<evidence type="ECO:0000313" key="15">
    <source>
        <dbReference type="Proteomes" id="UP000054304"/>
    </source>
</evidence>
<dbReference type="PROSITE" id="PS51434">
    <property type="entry name" value="NUP_C"/>
    <property type="match status" value="1"/>
</dbReference>
<feature type="compositionally biased region" description="Polar residues" evidence="12">
    <location>
        <begin position="17"/>
        <end position="40"/>
    </location>
</feature>
<feature type="region of interest" description="Disordered" evidence="12">
    <location>
        <begin position="332"/>
        <end position="362"/>
    </location>
</feature>
<dbReference type="GO" id="GO:0006606">
    <property type="term" value="P:protein import into nucleus"/>
    <property type="evidence" value="ECO:0007669"/>
    <property type="project" value="TreeGrafter"/>
</dbReference>
<evidence type="ECO:0000256" key="2">
    <source>
        <dbReference type="ARBA" id="ARBA00004567"/>
    </source>
</evidence>
<dbReference type="GO" id="GO:0034398">
    <property type="term" value="P:telomere tethering at nuclear periphery"/>
    <property type="evidence" value="ECO:0007669"/>
    <property type="project" value="TreeGrafter"/>
</dbReference>
<keyword evidence="8" id="KW-0653">Protein transport</keyword>
<accession>A0A0C7NEH5</accession>
<feature type="compositionally biased region" description="Basic and acidic residues" evidence="12">
    <location>
        <begin position="335"/>
        <end position="346"/>
    </location>
</feature>
<comment type="similarity">
    <text evidence="4">Belongs to the nucleoporin GLFG family.</text>
</comment>
<dbReference type="RefSeq" id="XP_022630972.1">
    <property type="nucleotide sequence ID" value="XM_022773365.1"/>
</dbReference>
<feature type="compositionally biased region" description="Polar residues" evidence="12">
    <location>
        <begin position="347"/>
        <end position="360"/>
    </location>
</feature>
<dbReference type="HOGENOM" id="CLU_005908_0_0_1"/>
<keyword evidence="11" id="KW-0539">Nucleus</keyword>
<evidence type="ECO:0000256" key="8">
    <source>
        <dbReference type="ARBA" id="ARBA00022927"/>
    </source>
</evidence>
<dbReference type="Gene3D" id="1.25.40.690">
    <property type="match status" value="1"/>
</dbReference>
<evidence type="ECO:0000256" key="1">
    <source>
        <dbReference type="ARBA" id="ARBA00004335"/>
    </source>
</evidence>
<dbReference type="Pfam" id="PF13634">
    <property type="entry name" value="Nucleoporin_FG"/>
    <property type="match status" value="1"/>
</dbReference>
<dbReference type="PANTHER" id="PTHR23198">
    <property type="entry name" value="NUCLEOPORIN"/>
    <property type="match status" value="1"/>
</dbReference>
<comment type="subcellular location">
    <subcellularLocation>
        <location evidence="1">Nucleus membrane</location>
        <topology evidence="1">Peripheral membrane protein</topology>
        <orientation evidence="1">Cytoplasmic side</orientation>
    </subcellularLocation>
    <subcellularLocation>
        <location evidence="3">Nucleus membrane</location>
        <topology evidence="3">Peripheral membrane protein</topology>
        <orientation evidence="3">Nucleoplasmic side</orientation>
    </subcellularLocation>
    <subcellularLocation>
        <location evidence="2">Nucleus</location>
        <location evidence="2">Nuclear pore complex</location>
    </subcellularLocation>
</comment>
<dbReference type="GO" id="GO:0000973">
    <property type="term" value="P:post-transcriptional tethering of RNA polymerase II gene DNA at nuclear periphery"/>
    <property type="evidence" value="ECO:0007669"/>
    <property type="project" value="TreeGrafter"/>
</dbReference>
<keyword evidence="7" id="KW-0509">mRNA transport</keyword>
<evidence type="ECO:0000256" key="11">
    <source>
        <dbReference type="ARBA" id="ARBA00023242"/>
    </source>
</evidence>
<feature type="compositionally biased region" description="Polar residues" evidence="12">
    <location>
        <begin position="74"/>
        <end position="108"/>
    </location>
</feature>
<dbReference type="GO" id="GO:0006405">
    <property type="term" value="P:RNA export from nucleus"/>
    <property type="evidence" value="ECO:0007669"/>
    <property type="project" value="TreeGrafter"/>
</dbReference>
<feature type="compositionally biased region" description="Low complexity" evidence="12">
    <location>
        <begin position="60"/>
        <end position="73"/>
    </location>
</feature>
<dbReference type="GO" id="GO:0008139">
    <property type="term" value="F:nuclear localization sequence binding"/>
    <property type="evidence" value="ECO:0007669"/>
    <property type="project" value="TreeGrafter"/>
</dbReference>
<dbReference type="STRING" id="1245769.A0A0C7NEH5"/>
<dbReference type="GO" id="GO:0017056">
    <property type="term" value="F:structural constituent of nuclear pore"/>
    <property type="evidence" value="ECO:0007669"/>
    <property type="project" value="InterPro"/>
</dbReference>
<evidence type="ECO:0000256" key="6">
    <source>
        <dbReference type="ARBA" id="ARBA00022813"/>
    </source>
</evidence>
<keyword evidence="9" id="KW-0811">Translocation</keyword>
<evidence type="ECO:0000256" key="10">
    <source>
        <dbReference type="ARBA" id="ARBA00023132"/>
    </source>
</evidence>
<feature type="compositionally biased region" description="Basic and acidic residues" evidence="12">
    <location>
        <begin position="261"/>
        <end position="277"/>
    </location>
</feature>
<sequence>MFGANGANGGSSLFGVSGSTSTPTSKVASSENTYQPRQKTSSGGLFGSGSGIANGVSTPSPSGGLFGNSSGNNAQTSANILGMNNPNSGSGSLFGSNPTSNNSIQQSGGLFDSTSAAKSSAGATNGLFGQTNDNKNNTISGGNSLFGSSAKTNTNTGGLFGSSTANGLFGGSGGPTNSGAPSGGAASGTSGGLFSNKLSNAGGFGSNTAGTTASAGSLFSASSSQQSQNASSLGSNPYGLQLNSISGNMPPMPDSITSKVYKKEQSSEKKNNSEKSQDSNIFSSNYPTSSNLKSSTTLIGKLSSTLKSARRAQPTQGLFSPASKSILRQELSNHSGDDLKPTERKAFTNSTGTESQNAAKGSNLRKLKIDTNRSASKKLKLLNGSSKPTSMKVLAQRNPISGKETLQTEMNHTPAEEATVTRNVENDQIIGKNSSGSGYWCSPSIDQLLQLPIKQLCSVPDFVIGRQGFGSISFENDVDLSSLIDDLEHNLFGDIVRFHKNRTVEVYPDNTSKPSFGYGLNVPATITLEKVFALEQGSMVPITDYNAKEVQLLIKRLKMQKGMAFISYNPHGGLWTFRVQHFSIWGLVDEEDQNEDQNHKAGLSDRKVAYPKNKVLNKALPNYPNLESTGARSLVTGTTNTSKKILRSFNSEDVSMLNLIDEKQYEPSDVNEEDFYHLEVHSRLSVSDDWDVQLKLAGATANSVFASTEKPHSDTLFPSLEADLKMRKDIKTTLRIQGPIPFVKFSSDSKLLVNSSKSTDGFKIVPVISRDHYRDQKTSETLEACIPRANIGSRPTNGYPLVSRWSVTVEEIGNLISGGNETTLWSLISVLFDTQNPVADSEDNDLREQTRYKKLCYWVAQQIIAIHGMSVAESPNASLFHSLVVGDVIGATKLAIKTRNAHLAGLISLLKVQNGNVNFLAREQLRTWNSLNRTVEPFIIKIYHLLAGDLLDSESSGIISKEHTWLECLSIHLLYGDLKTLSLKEIITKFIQKPFKGGRSESEEVIFRILRFFCSEERDEKLLESAHISQDTQEIWFVMQALRFKQVCQFSNEKTDKITNNFVQQLVAKGLFSEALFCSLFTLNDDLAKQQIDALISKHLEFFSQRSSQRLLKVLKVPPSSFFNGRALHAKYAGDYLGEAENLLEGGLIEAAAKCISLKVGPELVLKGCHDHKSLARLKDLIQRVLEQRITVPQKYLVLFLNYTNFILEDNFEKEQGEKIIQTLPAYYTEYGHFEKASICCSMISSSIALAFLEWHADTTSATDLTDKLLTLPMGEPELTFIRRKIESRANLK</sequence>
<evidence type="ECO:0000256" key="4">
    <source>
        <dbReference type="ARBA" id="ARBA00008926"/>
    </source>
</evidence>
<feature type="compositionally biased region" description="Polar residues" evidence="12">
    <location>
        <begin position="281"/>
        <end position="294"/>
    </location>
</feature>
<dbReference type="GeneID" id="34688334"/>
<dbReference type="GO" id="GO:0051028">
    <property type="term" value="P:mRNA transport"/>
    <property type="evidence" value="ECO:0007669"/>
    <property type="project" value="UniProtKB-KW"/>
</dbReference>
<keyword evidence="15" id="KW-1185">Reference proteome</keyword>
<dbReference type="InterPro" id="IPR025574">
    <property type="entry name" value="Nucleoporin_FG_rpt"/>
</dbReference>
<dbReference type="GO" id="GO:0044614">
    <property type="term" value="C:nuclear pore cytoplasmic filaments"/>
    <property type="evidence" value="ECO:0007669"/>
    <property type="project" value="TreeGrafter"/>
</dbReference>
<feature type="region of interest" description="Disordered" evidence="12">
    <location>
        <begin position="1"/>
        <end position="116"/>
    </location>
</feature>
<dbReference type="InterPro" id="IPR036903">
    <property type="entry name" value="Nup98_auto-Pept-S59_dom_sf"/>
</dbReference>
<dbReference type="GO" id="GO:0003723">
    <property type="term" value="F:RNA binding"/>
    <property type="evidence" value="ECO:0007669"/>
    <property type="project" value="TreeGrafter"/>
</dbReference>
<feature type="region of interest" description="Disordered" evidence="12">
    <location>
        <begin position="241"/>
        <end position="294"/>
    </location>
</feature>
<dbReference type="SUPFAM" id="SSF82215">
    <property type="entry name" value="C-terminal autoproteolytic domain of nucleoporin nup98"/>
    <property type="match status" value="1"/>
</dbReference>
<name>A0A0C7NEH5_9SACH</name>
<evidence type="ECO:0000256" key="7">
    <source>
        <dbReference type="ARBA" id="ARBA00022816"/>
    </source>
</evidence>
<dbReference type="InterPro" id="IPR037665">
    <property type="entry name" value="Nucleoporin_S59-like"/>
</dbReference>
<evidence type="ECO:0000256" key="9">
    <source>
        <dbReference type="ARBA" id="ARBA00023010"/>
    </source>
</evidence>
<keyword evidence="6" id="KW-0068">Autocatalytic cleavage</keyword>
<feature type="domain" description="Peptidase S59" evidence="13">
    <location>
        <begin position="436"/>
        <end position="582"/>
    </location>
</feature>
<protein>
    <submittedName>
        <fullName evidence="14">LALA0S13e02564g1_1</fullName>
    </submittedName>
</protein>
<gene>
    <name evidence="14" type="ORF">LALA0_S13e02564g</name>
</gene>